<keyword evidence="8" id="KW-1185">Reference proteome</keyword>
<evidence type="ECO:0000256" key="3">
    <source>
        <dbReference type="ARBA" id="ARBA00022989"/>
    </source>
</evidence>
<feature type="transmembrane region" description="Helical" evidence="5">
    <location>
        <begin position="324"/>
        <end position="341"/>
    </location>
</feature>
<keyword evidence="3 5" id="KW-1133">Transmembrane helix</keyword>
<feature type="transmembrane region" description="Helical" evidence="5">
    <location>
        <begin position="470"/>
        <end position="490"/>
    </location>
</feature>
<reference evidence="7" key="2">
    <citation type="submission" date="2025-09" db="UniProtKB">
        <authorList>
            <consortium name="Ensembl"/>
        </authorList>
    </citation>
    <scope>IDENTIFICATION</scope>
</reference>
<evidence type="ECO:0000256" key="1">
    <source>
        <dbReference type="ARBA" id="ARBA00004141"/>
    </source>
</evidence>
<dbReference type="GO" id="GO:0022857">
    <property type="term" value="F:transmembrane transporter activity"/>
    <property type="evidence" value="ECO:0007669"/>
    <property type="project" value="InterPro"/>
</dbReference>
<feature type="transmembrane region" description="Helical" evidence="5">
    <location>
        <begin position="353"/>
        <end position="375"/>
    </location>
</feature>
<dbReference type="Gene3D" id="1.20.1250.20">
    <property type="entry name" value="MFS general substrate transporter like domains"/>
    <property type="match status" value="1"/>
</dbReference>
<reference evidence="7" key="1">
    <citation type="submission" date="2025-08" db="UniProtKB">
        <authorList>
            <consortium name="Ensembl"/>
        </authorList>
    </citation>
    <scope>IDENTIFICATION</scope>
</reference>
<dbReference type="InterPro" id="IPR036259">
    <property type="entry name" value="MFS_trans_sf"/>
</dbReference>
<dbReference type="InterPro" id="IPR005829">
    <property type="entry name" value="Sugar_transporter_CS"/>
</dbReference>
<feature type="transmembrane region" description="Helical" evidence="5">
    <location>
        <begin position="186"/>
        <end position="207"/>
    </location>
</feature>
<evidence type="ECO:0000256" key="2">
    <source>
        <dbReference type="ARBA" id="ARBA00022692"/>
    </source>
</evidence>
<dbReference type="Proteomes" id="UP000694523">
    <property type="component" value="Unplaced"/>
</dbReference>
<feature type="transmembrane region" description="Helical" evidence="5">
    <location>
        <begin position="407"/>
        <end position="430"/>
    </location>
</feature>
<name>A0A8C6TQ25_9GOBI</name>
<accession>A0A8C6TQ25</accession>
<evidence type="ECO:0000256" key="4">
    <source>
        <dbReference type="ARBA" id="ARBA00023136"/>
    </source>
</evidence>
<dbReference type="GO" id="GO:0016020">
    <property type="term" value="C:membrane"/>
    <property type="evidence" value="ECO:0007669"/>
    <property type="project" value="UniProtKB-SubCell"/>
</dbReference>
<evidence type="ECO:0000256" key="5">
    <source>
        <dbReference type="SAM" id="Phobius"/>
    </source>
</evidence>
<organism evidence="7 8">
    <name type="scientific">Neogobius melanostomus</name>
    <name type="common">round goby</name>
    <dbReference type="NCBI Taxonomy" id="47308"/>
    <lineage>
        <taxon>Eukaryota</taxon>
        <taxon>Metazoa</taxon>
        <taxon>Chordata</taxon>
        <taxon>Craniata</taxon>
        <taxon>Vertebrata</taxon>
        <taxon>Euteleostomi</taxon>
        <taxon>Actinopterygii</taxon>
        <taxon>Neopterygii</taxon>
        <taxon>Teleostei</taxon>
        <taxon>Neoteleostei</taxon>
        <taxon>Acanthomorphata</taxon>
        <taxon>Gobiaria</taxon>
        <taxon>Gobiiformes</taxon>
        <taxon>Gobioidei</taxon>
        <taxon>Gobiidae</taxon>
        <taxon>Benthophilinae</taxon>
        <taxon>Neogobiini</taxon>
        <taxon>Neogobius</taxon>
    </lineage>
</organism>
<dbReference type="PROSITE" id="PS00216">
    <property type="entry name" value="SUGAR_TRANSPORT_1"/>
    <property type="match status" value="1"/>
</dbReference>
<feature type="transmembrane region" description="Helical" evidence="5">
    <location>
        <begin position="161"/>
        <end position="180"/>
    </location>
</feature>
<comment type="subcellular location">
    <subcellularLocation>
        <location evidence="1">Membrane</location>
        <topology evidence="1">Multi-pass membrane protein</topology>
    </subcellularLocation>
</comment>
<dbReference type="Pfam" id="PF00083">
    <property type="entry name" value="Sugar_tr"/>
    <property type="match status" value="1"/>
</dbReference>
<keyword evidence="2 5" id="KW-0812">Transmembrane</keyword>
<dbReference type="Ensembl" id="ENSNMLT00000026204.1">
    <property type="protein sequence ID" value="ENSNMLP00000023418.1"/>
    <property type="gene ID" value="ENSNMLG00000015071.1"/>
</dbReference>
<evidence type="ECO:0000313" key="7">
    <source>
        <dbReference type="Ensembl" id="ENSNMLP00000023418.1"/>
    </source>
</evidence>
<dbReference type="PANTHER" id="PTHR24064">
    <property type="entry name" value="SOLUTE CARRIER FAMILY 22 MEMBER"/>
    <property type="match status" value="1"/>
</dbReference>
<dbReference type="PROSITE" id="PS50850">
    <property type="entry name" value="MFS"/>
    <property type="match status" value="1"/>
</dbReference>
<sequence>MKDLTMPDIDFDKSMAFLGESQPYQWRLFILLSLVIVPIGFNGLSVVFFADTPAHRCRIPVEANLSAAWRNNSIPLERDQDSGAVAPSRCARYNLEAVGKERCSDGWEYDDSVYVSTIVTEWNLVCEDGWKTPLTSSINFGGVLAGSFISGQLSDRFGRKIVLFSAMTIHTAFYILQIFAPSWPVFAALHFVVGMSRVSTYISAFVLGMEVLSPHMRTAFSSLGACLFFAAGYMLMPLVAFLIRDWKSLLLGLSLPCCALLPLWWYIPESPRWLLSQGRIEEAELIIRNAAKMNKKQAPEIIFTSLQVRFSSLYTVLERKTENIQMFSLIIIWNVNIAYFALSLNTSNLYGDPYSNCFLSALVEVPAYVLTWVMLRWWPRRLCLSATLILGGAVLLFIPFIPQKLAAIAVTLEMLGKFGAATAFTIVYAYTAELYPTVLRNTAVATCSMASRVGSIIAPYFIYLSNYWVSLPYVLMGTITALSGILSLLLPETHGLPLPETINLGKTEAKETGQQTTRIQVIPLTHFPRWQ</sequence>
<feature type="domain" description="Major facilitator superfamily (MFS) profile" evidence="6">
    <location>
        <begin position="28"/>
        <end position="495"/>
    </location>
</feature>
<feature type="transmembrane region" description="Helical" evidence="5">
    <location>
        <begin position="28"/>
        <end position="50"/>
    </location>
</feature>
<dbReference type="InterPro" id="IPR005828">
    <property type="entry name" value="MFS_sugar_transport-like"/>
</dbReference>
<feature type="transmembrane region" description="Helical" evidence="5">
    <location>
        <begin position="382"/>
        <end position="401"/>
    </location>
</feature>
<proteinExistence type="predicted"/>
<dbReference type="AlphaFoldDB" id="A0A8C6TQ25"/>
<dbReference type="InterPro" id="IPR020846">
    <property type="entry name" value="MFS_dom"/>
</dbReference>
<evidence type="ECO:0000259" key="6">
    <source>
        <dbReference type="PROSITE" id="PS50850"/>
    </source>
</evidence>
<keyword evidence="4 5" id="KW-0472">Membrane</keyword>
<protein>
    <submittedName>
        <fullName evidence="7">Solute carrier family 22 member 21</fullName>
    </submittedName>
</protein>
<feature type="transmembrane region" description="Helical" evidence="5">
    <location>
        <begin position="249"/>
        <end position="267"/>
    </location>
</feature>
<evidence type="ECO:0000313" key="8">
    <source>
        <dbReference type="Proteomes" id="UP000694523"/>
    </source>
</evidence>
<feature type="transmembrane region" description="Helical" evidence="5">
    <location>
        <begin position="219"/>
        <end position="243"/>
    </location>
</feature>
<dbReference type="SUPFAM" id="SSF103473">
    <property type="entry name" value="MFS general substrate transporter"/>
    <property type="match status" value="1"/>
</dbReference>
<feature type="transmembrane region" description="Helical" evidence="5">
    <location>
        <begin position="442"/>
        <end position="464"/>
    </location>
</feature>